<proteinExistence type="predicted"/>
<dbReference type="SMART" id="SM00342">
    <property type="entry name" value="HTH_ARAC"/>
    <property type="match status" value="1"/>
</dbReference>
<sequence>MPFKLPDIITAGVFDMSIRYPDVNITSPRKAQDFEIEMPIKNNATIHIDNVCHEVSIKDILCIKPGMVRRSTKPYSCYYIHLSTEENSISDLLSNLPTITRINHVEKFYDIYSNMISTFNFKSDPIRSIGIYSEVLKLIKMIYVYNEKVERKAVGRNAAVLNAIEYMNDNFTYEITLNDIAEAVHLSPIYLRELFISEMGMSPHNYILNKRIKKAKELLIINLSSISEIATLSGFSSQSYFDYVFKKHTGMTPKQFRAQRRV</sequence>
<protein>
    <submittedName>
        <fullName evidence="5">Helix-turn-helix transcriptional regulator</fullName>
    </submittedName>
</protein>
<dbReference type="PRINTS" id="PR00032">
    <property type="entry name" value="HTHARAC"/>
</dbReference>
<dbReference type="InterPro" id="IPR020449">
    <property type="entry name" value="Tscrpt_reg_AraC-type_HTH"/>
</dbReference>
<evidence type="ECO:0000256" key="1">
    <source>
        <dbReference type="ARBA" id="ARBA00023015"/>
    </source>
</evidence>
<dbReference type="PANTHER" id="PTHR43280:SF28">
    <property type="entry name" value="HTH-TYPE TRANSCRIPTIONAL ACTIVATOR RHAS"/>
    <property type="match status" value="1"/>
</dbReference>
<comment type="caution">
    <text evidence="5">The sequence shown here is derived from an EMBL/GenBank/DDBJ whole genome shotgun (WGS) entry which is preliminary data.</text>
</comment>
<gene>
    <name evidence="5" type="ORF">H8706_10895</name>
</gene>
<keyword evidence="3" id="KW-0804">Transcription</keyword>
<dbReference type="InterPro" id="IPR009057">
    <property type="entry name" value="Homeodomain-like_sf"/>
</dbReference>
<evidence type="ECO:0000256" key="2">
    <source>
        <dbReference type="ARBA" id="ARBA00023125"/>
    </source>
</evidence>
<organism evidence="5 6">
    <name type="scientific">Qingrenia yutianensis</name>
    <dbReference type="NCBI Taxonomy" id="2763676"/>
    <lineage>
        <taxon>Bacteria</taxon>
        <taxon>Bacillati</taxon>
        <taxon>Bacillota</taxon>
        <taxon>Clostridia</taxon>
        <taxon>Eubacteriales</taxon>
        <taxon>Oscillospiraceae</taxon>
        <taxon>Qingrenia</taxon>
    </lineage>
</organism>
<dbReference type="GO" id="GO:0043565">
    <property type="term" value="F:sequence-specific DNA binding"/>
    <property type="evidence" value="ECO:0007669"/>
    <property type="project" value="InterPro"/>
</dbReference>
<evidence type="ECO:0000313" key="6">
    <source>
        <dbReference type="Proteomes" id="UP000647416"/>
    </source>
</evidence>
<keyword evidence="2" id="KW-0238">DNA-binding</keyword>
<accession>A0A926FF86</accession>
<dbReference type="Proteomes" id="UP000647416">
    <property type="component" value="Unassembled WGS sequence"/>
</dbReference>
<dbReference type="PANTHER" id="PTHR43280">
    <property type="entry name" value="ARAC-FAMILY TRANSCRIPTIONAL REGULATOR"/>
    <property type="match status" value="1"/>
</dbReference>
<reference evidence="5" key="1">
    <citation type="submission" date="2020-08" db="EMBL/GenBank/DDBJ databases">
        <title>Genome public.</title>
        <authorList>
            <person name="Liu C."/>
            <person name="Sun Q."/>
        </authorList>
    </citation>
    <scope>NUCLEOTIDE SEQUENCE</scope>
    <source>
        <strain evidence="5">NSJ-50</strain>
    </source>
</reference>
<feature type="domain" description="HTH araC/xylS-type" evidence="4">
    <location>
        <begin position="161"/>
        <end position="259"/>
    </location>
</feature>
<evidence type="ECO:0000313" key="5">
    <source>
        <dbReference type="EMBL" id="MBC8597364.1"/>
    </source>
</evidence>
<dbReference type="InterPro" id="IPR018060">
    <property type="entry name" value="HTH_AraC"/>
</dbReference>
<dbReference type="GO" id="GO:0003700">
    <property type="term" value="F:DNA-binding transcription factor activity"/>
    <property type="evidence" value="ECO:0007669"/>
    <property type="project" value="InterPro"/>
</dbReference>
<evidence type="ECO:0000259" key="4">
    <source>
        <dbReference type="PROSITE" id="PS01124"/>
    </source>
</evidence>
<evidence type="ECO:0000256" key="3">
    <source>
        <dbReference type="ARBA" id="ARBA00023163"/>
    </source>
</evidence>
<dbReference type="RefSeq" id="WP_262432652.1">
    <property type="nucleotide sequence ID" value="NZ_JACRTE010000024.1"/>
</dbReference>
<dbReference type="PROSITE" id="PS01124">
    <property type="entry name" value="HTH_ARAC_FAMILY_2"/>
    <property type="match status" value="1"/>
</dbReference>
<dbReference type="PROSITE" id="PS00041">
    <property type="entry name" value="HTH_ARAC_FAMILY_1"/>
    <property type="match status" value="1"/>
</dbReference>
<dbReference type="SUPFAM" id="SSF46689">
    <property type="entry name" value="Homeodomain-like"/>
    <property type="match status" value="2"/>
</dbReference>
<dbReference type="EMBL" id="JACRTE010000024">
    <property type="protein sequence ID" value="MBC8597364.1"/>
    <property type="molecule type" value="Genomic_DNA"/>
</dbReference>
<dbReference type="AlphaFoldDB" id="A0A926FF86"/>
<dbReference type="Gene3D" id="1.10.10.60">
    <property type="entry name" value="Homeodomain-like"/>
    <property type="match status" value="2"/>
</dbReference>
<name>A0A926FF86_9FIRM</name>
<dbReference type="Pfam" id="PF12833">
    <property type="entry name" value="HTH_18"/>
    <property type="match status" value="1"/>
</dbReference>
<dbReference type="InterPro" id="IPR018062">
    <property type="entry name" value="HTH_AraC-typ_CS"/>
</dbReference>
<keyword evidence="1" id="KW-0805">Transcription regulation</keyword>
<keyword evidence="6" id="KW-1185">Reference proteome</keyword>